<evidence type="ECO:0000313" key="1">
    <source>
        <dbReference type="EMBL" id="TRY16877.1"/>
    </source>
</evidence>
<sequence length="377" mass="40107">MDPHITPDPEIAALLRSAPRANDIIDGILEGFTAELAETILASPERSAQFRRLVRHIAPSEGWAEACLRADSAGDLNLQLFEMAVAERSASSPGTRLVLETRDDETIIAPGWAIAFDKEDLAAAQLAEGGRVYWHPGDIGLAPLLVAPVTRAPRLASIFYTARAWDELQGSGSATLHPLDVEPHTLSRVALGEWLQRSHPGTGSVTSPFETDLVRLETGIAALAEMPLLGRARVEAILDGAAGAVATAHWLSKEWSEQDSGKAAEVALAGARALLQTHPEQLPDALKALAEGTGRLDDDAIVALALRPPLQEDLALAAAGEGQEPGQVPVLVQDVLLARRRLARALAAEGLETGDLPDRPFLAELAAWELLPPLPDD</sequence>
<keyword evidence="2" id="KW-1185">Reference proteome</keyword>
<organism evidence="1 2">
    <name type="scientific">Tessaracoccus rhinocerotis</name>
    <dbReference type="NCBI Taxonomy" id="1689449"/>
    <lineage>
        <taxon>Bacteria</taxon>
        <taxon>Bacillati</taxon>
        <taxon>Actinomycetota</taxon>
        <taxon>Actinomycetes</taxon>
        <taxon>Propionibacteriales</taxon>
        <taxon>Propionibacteriaceae</taxon>
        <taxon>Tessaracoccus</taxon>
    </lineage>
</organism>
<name>A0A553JWM2_9ACTN</name>
<reference evidence="1 2" key="1">
    <citation type="submission" date="2019-07" db="EMBL/GenBank/DDBJ databases">
        <authorList>
            <person name="Zhou L.-Y."/>
        </authorList>
    </citation>
    <scope>NUCLEOTIDE SEQUENCE [LARGE SCALE GENOMIC DNA]</scope>
    <source>
        <strain evidence="1 2">YIM 101269</strain>
    </source>
</reference>
<dbReference type="EMBL" id="VKKG01000006">
    <property type="protein sequence ID" value="TRY16877.1"/>
    <property type="molecule type" value="Genomic_DNA"/>
</dbReference>
<dbReference type="Proteomes" id="UP000317638">
    <property type="component" value="Unassembled WGS sequence"/>
</dbReference>
<comment type="caution">
    <text evidence="1">The sequence shown here is derived from an EMBL/GenBank/DDBJ whole genome shotgun (WGS) entry which is preliminary data.</text>
</comment>
<accession>A0A553JWM2</accession>
<protein>
    <submittedName>
        <fullName evidence="1">Uncharacterized protein</fullName>
    </submittedName>
</protein>
<dbReference type="RefSeq" id="WP_143939020.1">
    <property type="nucleotide sequence ID" value="NZ_VKKG01000006.1"/>
</dbReference>
<gene>
    <name evidence="1" type="ORF">FOJ82_13470</name>
</gene>
<evidence type="ECO:0000313" key="2">
    <source>
        <dbReference type="Proteomes" id="UP000317638"/>
    </source>
</evidence>
<dbReference type="AlphaFoldDB" id="A0A553JWM2"/>
<dbReference type="OrthoDB" id="5198651at2"/>
<proteinExistence type="predicted"/>